<evidence type="ECO:0000313" key="1">
    <source>
        <dbReference type="EMBL" id="ELQ42503.1"/>
    </source>
</evidence>
<dbReference type="Proteomes" id="UP000011086">
    <property type="component" value="Unassembled WGS sequence"/>
</dbReference>
<sequence length="51" mass="5730">MARNRWFNPLAVEPVAEVSGQCTQQRRNGHLLTEKGSWAGRLSHPSLLRSS</sequence>
<name>A0AA97PQ17_PYRO3</name>
<dbReference type="EMBL" id="JH793477">
    <property type="protein sequence ID" value="ELQ42503.1"/>
    <property type="molecule type" value="Genomic_DNA"/>
</dbReference>
<gene>
    <name evidence="1" type="ORF">OOU_Y34scaffold00206g12</name>
</gene>
<protein>
    <submittedName>
        <fullName evidence="1">Uncharacterized protein</fullName>
    </submittedName>
</protein>
<organism evidence="1">
    <name type="scientific">Pyricularia oryzae (strain Y34)</name>
    <name type="common">Rice blast fungus</name>
    <name type="synonym">Magnaporthe oryzae</name>
    <dbReference type="NCBI Taxonomy" id="1143189"/>
    <lineage>
        <taxon>Eukaryota</taxon>
        <taxon>Fungi</taxon>
        <taxon>Dikarya</taxon>
        <taxon>Ascomycota</taxon>
        <taxon>Pezizomycotina</taxon>
        <taxon>Sordariomycetes</taxon>
        <taxon>Sordariomycetidae</taxon>
        <taxon>Magnaporthales</taxon>
        <taxon>Pyriculariaceae</taxon>
        <taxon>Pyricularia</taxon>
    </lineage>
</organism>
<proteinExistence type="predicted"/>
<accession>A0AA97PQ17</accession>
<dbReference type="AlphaFoldDB" id="A0AA97PQ17"/>
<reference evidence="1" key="1">
    <citation type="journal article" date="2012" name="PLoS Genet.">
        <title>Comparative analysis of the genomes of two field isolates of the rice blast fungus Magnaporthe oryzae.</title>
        <authorList>
            <person name="Xue M."/>
            <person name="Yang J."/>
            <person name="Li Z."/>
            <person name="Hu S."/>
            <person name="Yao N."/>
            <person name="Dean R.A."/>
            <person name="Zhao W."/>
            <person name="Shen M."/>
            <person name="Zhang H."/>
            <person name="Li C."/>
            <person name="Liu L."/>
            <person name="Cao L."/>
            <person name="Xu X."/>
            <person name="Xing Y."/>
            <person name="Hsiang T."/>
            <person name="Zhang Z."/>
            <person name="Xu J.R."/>
            <person name="Peng Y.L."/>
        </authorList>
    </citation>
    <scope>NUCLEOTIDE SEQUENCE</scope>
    <source>
        <strain evidence="1">Y34</strain>
    </source>
</reference>